<reference evidence="1 2" key="1">
    <citation type="submission" date="2022-11" db="EMBL/GenBank/DDBJ databases">
        <title>Minimal conservation of predation-associated metabolite biosynthetic gene clusters underscores biosynthetic potential of Myxococcota including descriptions for ten novel species: Archangium lansinium sp. nov., Myxococcus landrumus sp. nov., Nannocystis bai.</title>
        <authorList>
            <person name="Ahearne A."/>
            <person name="Stevens C."/>
            <person name="Phillips K."/>
        </authorList>
    </citation>
    <scope>NUCLEOTIDE SEQUENCE [LARGE SCALE GENOMIC DNA]</scope>
    <source>
        <strain evidence="1 2">MIWBW</strain>
    </source>
</reference>
<name>A0ABT4AQE9_9BACT</name>
<keyword evidence="2" id="KW-1185">Reference proteome</keyword>
<dbReference type="RefSeq" id="WP_267541609.1">
    <property type="nucleotide sequence ID" value="NZ_JAPNKA010000001.1"/>
</dbReference>
<proteinExistence type="predicted"/>
<gene>
    <name evidence="1" type="ORF">OV287_52375</name>
</gene>
<accession>A0ABT4AQE9</accession>
<evidence type="ECO:0008006" key="3">
    <source>
        <dbReference type="Google" id="ProtNLM"/>
    </source>
</evidence>
<organism evidence="1 2">
    <name type="scientific">Archangium lansingense</name>
    <dbReference type="NCBI Taxonomy" id="2995310"/>
    <lineage>
        <taxon>Bacteria</taxon>
        <taxon>Pseudomonadati</taxon>
        <taxon>Myxococcota</taxon>
        <taxon>Myxococcia</taxon>
        <taxon>Myxococcales</taxon>
        <taxon>Cystobacterineae</taxon>
        <taxon>Archangiaceae</taxon>
        <taxon>Archangium</taxon>
    </lineage>
</organism>
<dbReference type="Proteomes" id="UP001207654">
    <property type="component" value="Unassembled WGS sequence"/>
</dbReference>
<evidence type="ECO:0000313" key="1">
    <source>
        <dbReference type="EMBL" id="MCY1083064.1"/>
    </source>
</evidence>
<evidence type="ECO:0000313" key="2">
    <source>
        <dbReference type="Proteomes" id="UP001207654"/>
    </source>
</evidence>
<comment type="caution">
    <text evidence="1">The sequence shown here is derived from an EMBL/GenBank/DDBJ whole genome shotgun (WGS) entry which is preliminary data.</text>
</comment>
<dbReference type="EMBL" id="JAPNKA010000001">
    <property type="protein sequence ID" value="MCY1083064.1"/>
    <property type="molecule type" value="Genomic_DNA"/>
</dbReference>
<sequence>MFGPTSRYANIPDATYTAPDGTVISYKQRRFPSVPSGTPVGQTTLRTNERLDVLAARTIRDPLQFWRLCDLNGVMDPFELVDEPGRKVLVPLAVVPETR</sequence>
<protein>
    <recommendedName>
        <fullName evidence="3">LysM domain-containing protein</fullName>
    </recommendedName>
</protein>